<feature type="domain" description="NTR" evidence="5">
    <location>
        <begin position="1480"/>
        <end position="1626"/>
    </location>
</feature>
<dbReference type="Pfam" id="PF17791">
    <property type="entry name" value="MG3"/>
    <property type="match status" value="1"/>
</dbReference>
<dbReference type="SUPFAM" id="SSF49410">
    <property type="entry name" value="Alpha-macroglobulin receptor domain"/>
    <property type="match status" value="1"/>
</dbReference>
<dbReference type="Pfam" id="PF07678">
    <property type="entry name" value="TED_complement"/>
    <property type="match status" value="1"/>
</dbReference>
<dbReference type="Gene3D" id="1.20.91.20">
    <property type="entry name" value="Anaphylotoxins (complement system)"/>
    <property type="match status" value="1"/>
</dbReference>
<dbReference type="EMBL" id="JADWDJ010000005">
    <property type="protein sequence ID" value="KAG5281597.1"/>
    <property type="molecule type" value="Genomic_DNA"/>
</dbReference>
<dbReference type="InterPro" id="IPR008930">
    <property type="entry name" value="Terpenoid_cyclase/PrenylTrfase"/>
</dbReference>
<feature type="chain" id="PRO_5043708782" description="NTR domain-containing protein" evidence="4">
    <location>
        <begin position="21"/>
        <end position="1626"/>
    </location>
</feature>
<dbReference type="InterPro" id="IPR011626">
    <property type="entry name" value="Alpha-macroglobulin_TED"/>
</dbReference>
<dbReference type="Pfam" id="PF17790">
    <property type="entry name" value="MG1"/>
    <property type="match status" value="1"/>
</dbReference>
<dbReference type="SMART" id="SM01359">
    <property type="entry name" value="A2M_N_2"/>
    <property type="match status" value="1"/>
</dbReference>
<gene>
    <name evidence="6" type="ORF">AALO_G00074140</name>
</gene>
<keyword evidence="2" id="KW-0964">Secreted</keyword>
<dbReference type="Gene3D" id="2.60.40.1930">
    <property type="match status" value="3"/>
</dbReference>
<dbReference type="InterPro" id="IPR036595">
    <property type="entry name" value="A-macroglobulin_rcpt-bd_sf"/>
</dbReference>
<dbReference type="PROSITE" id="PS50189">
    <property type="entry name" value="NTR"/>
    <property type="match status" value="1"/>
</dbReference>
<accession>A0AAV6H6A3</accession>
<comment type="subcellular location">
    <subcellularLocation>
        <location evidence="1">Secreted</location>
    </subcellularLocation>
</comment>
<keyword evidence="7" id="KW-1185">Reference proteome</keyword>
<dbReference type="Pfam" id="PF21309">
    <property type="entry name" value="C5_CUB"/>
    <property type="match status" value="1"/>
</dbReference>
<dbReference type="InterPro" id="IPR041425">
    <property type="entry name" value="C3/4/5_MG1"/>
</dbReference>
<dbReference type="Gene3D" id="2.60.120.1540">
    <property type="match status" value="1"/>
</dbReference>
<evidence type="ECO:0000313" key="7">
    <source>
        <dbReference type="Proteomes" id="UP000823561"/>
    </source>
</evidence>
<dbReference type="Gene3D" id="2.20.130.20">
    <property type="match status" value="1"/>
</dbReference>
<dbReference type="SMART" id="SM01360">
    <property type="entry name" value="A2M"/>
    <property type="match status" value="1"/>
</dbReference>
<evidence type="ECO:0000256" key="4">
    <source>
        <dbReference type="SAM" id="SignalP"/>
    </source>
</evidence>
<dbReference type="SUPFAM" id="SSF50242">
    <property type="entry name" value="TIMP-like"/>
    <property type="match status" value="1"/>
</dbReference>
<protein>
    <recommendedName>
        <fullName evidence="5">NTR domain-containing protein</fullName>
    </recommendedName>
</protein>
<dbReference type="Pfam" id="PF07677">
    <property type="entry name" value="A2M_recep"/>
    <property type="match status" value="1"/>
</dbReference>
<dbReference type="Pfam" id="PF01759">
    <property type="entry name" value="NTR"/>
    <property type="match status" value="1"/>
</dbReference>
<evidence type="ECO:0000256" key="2">
    <source>
        <dbReference type="ARBA" id="ARBA00022525"/>
    </source>
</evidence>
<dbReference type="PANTHER" id="PTHR11412:SF83">
    <property type="entry name" value="COMPLEMENT C5"/>
    <property type="match status" value="1"/>
</dbReference>
<dbReference type="Gene3D" id="2.60.40.10">
    <property type="entry name" value="Immunoglobulins"/>
    <property type="match status" value="1"/>
</dbReference>
<dbReference type="GO" id="GO:0005615">
    <property type="term" value="C:extracellular space"/>
    <property type="evidence" value="ECO:0007669"/>
    <property type="project" value="InterPro"/>
</dbReference>
<evidence type="ECO:0000256" key="1">
    <source>
        <dbReference type="ARBA" id="ARBA00004613"/>
    </source>
</evidence>
<dbReference type="InterPro" id="IPR018933">
    <property type="entry name" value="Netrin_module_non-TIMP"/>
</dbReference>
<organism evidence="6 7">
    <name type="scientific">Alosa alosa</name>
    <name type="common">allis shad</name>
    <dbReference type="NCBI Taxonomy" id="278164"/>
    <lineage>
        <taxon>Eukaryota</taxon>
        <taxon>Metazoa</taxon>
        <taxon>Chordata</taxon>
        <taxon>Craniata</taxon>
        <taxon>Vertebrata</taxon>
        <taxon>Euteleostomi</taxon>
        <taxon>Actinopterygii</taxon>
        <taxon>Neopterygii</taxon>
        <taxon>Teleostei</taxon>
        <taxon>Clupei</taxon>
        <taxon>Clupeiformes</taxon>
        <taxon>Clupeoidei</taxon>
        <taxon>Clupeidae</taxon>
        <taxon>Alosa</taxon>
    </lineage>
</organism>
<reference evidence="6" key="1">
    <citation type="submission" date="2020-10" db="EMBL/GenBank/DDBJ databases">
        <title>Chromosome-scale genome assembly of the Allis shad, Alosa alosa.</title>
        <authorList>
            <person name="Margot Z."/>
            <person name="Christophe K."/>
            <person name="Cabau C."/>
            <person name="Louis A."/>
            <person name="Berthelot C."/>
            <person name="Parey E."/>
            <person name="Roest Crollius H."/>
            <person name="Montfort J."/>
            <person name="Robinson-Rechavi M."/>
            <person name="Bucao C."/>
            <person name="Bouchez O."/>
            <person name="Gislard M."/>
            <person name="Lluch J."/>
            <person name="Milhes M."/>
            <person name="Lampietro C."/>
            <person name="Lopez Roques C."/>
            <person name="Donnadieu C."/>
            <person name="Braasch I."/>
            <person name="Desvignes T."/>
            <person name="Postlethwait J."/>
            <person name="Bobe J."/>
            <person name="Guiguen Y."/>
        </authorList>
    </citation>
    <scope>NUCLEOTIDE SEQUENCE</scope>
    <source>
        <strain evidence="6">M-15738</strain>
        <tissue evidence="6">Blood</tissue>
    </source>
</reference>
<sequence length="1626" mass="181141">MSALLLLCVWMLSLGRDVVAQDRTYLITSPRLVRLDAVETVVVQVFDEQDATVQLHLKKSLAAGDTQYATETVQLNAENSYQAAANMRIVSKDFPSDVTHVYLHAVGSGINQHERMPISRDNGLLFIQTDKPLYTPEQSVKVRVFSLSEELKPARRKVTLTFRDPDAVKVDIVDLEDVSGIISMLHPFKIPLKPKFGVWKIEASYTDDFSTTAYAQFEVKEYVLPSIIVTIQPEQRYISQANMDSFKLSVTARYAHGAPVQQAYVMSRFGYISGESTVILPRTSRTVELTDGQTELNLNITQALADAKDGPKDLPQLEGTHLYVMITVEETTGGVRQQAELATVKFVASPFSLSLIATPLFIKPALPYTVRAVVRGPMGDPVSGVPVKIQASVTNGNGQQDVLLYSNTERDATQVSDSDGVARFTYNIPSTSVRAQFVMETVDKKLPSESQAAFKFKADTQQYLTLKSFSYQVLSKGRVVKQATQPRRGTSTEFINLKVTPDMVPSARLIVYYVQSGEGAAELVADSVWFDVQDKCMNGLKVALSVPSPQYEPKEELALQLKSSQSSVVALASVDTALHSLRLKHTDPLSTVLRHVERKDMGCGGGGGRDAADVFRRAGLIFMTNANAKTVIEGDTCSDVVRPKRELKKEHCDQMIQRFPALKRYCVEGSKQLPTLESCEARVSRLGFAHRQLAREAFLCCCKVALQLMNRPGVVTLARSEMEALFEDSLPMQIRSYFPESWLWEEHQVPEGTTVLRRMLPDSLTTWEMRAIGLSNDGVCVSEPLRVSVSQAVSVDVPLPYTMVRGEQIELKGSIYNQHDQESWFSLTLDASEGICVFRGQNSEEKNKGVLDKHSVHFVHFYIMALEAGTHTLNFTLGTRWGRERLVKILRVTPEGILTEDNTGATIDPQGIYGSAKRKVELRNSFPPKVVPNSPVERRLTLTGELLGEVLAIMNDPKGLQQLVNLPRGSAEKELMGLLPLYYVYHYMEMGSHWAGLGPQAADIKADLKNKMKEGLISIMSFKTRVNDAFSMWKDREASTWLTALMVKTLAEVNKYTAVDGNDVSKCIYWLVNSCQKADGSFLETSNYKPIKLMGAGADTTEQAAYLTSFVIIGIKNAMAEVPECNLQLYSESLKKAESFLFDSVQSGKLKSLYVRAVTAYALSLLDSSSIPSVTLYEGLQAAASVKGNPPVVRFWQEDSSAANPLKPHKASAQTVETTVYVLLTALLRGHASHVKPILTWLTQDQRYGGGFYSTQDTILTLEALAKYSIMTKDAILNMGIKAAYRTKGDLDFITLTDSRPVGKPITVTKNDDIILSTGLSTGVSVANLKTVYYKMVEDSDTCHFDISIDMKPRNPRSNNYMELLPRIIACARYKPSENEVYTEASHTVMEIQLPTGVNPLQEDLDTMQNGLETLISDYEIDGDKVIIQLDSVCQPRPRYANHANHDPESSCSKVYHPQERKLLRLCEKEQCHCMAAECCTFRSTLDTDQINADSLQKDMCKDRVKYAFKVIVESNEAEGDFVTYKAKVQDVFKKGAEDVKIGSEVEFVKKATCSSTRVEAGQQYLVMGAEIMQIRQHRSYRYKFPLDSQAQVDIWPDRATCKERACTNYLRELDNFTDNILIDGC</sequence>
<dbReference type="InterPro" id="IPR001134">
    <property type="entry name" value="Netrin_domain"/>
</dbReference>
<dbReference type="GO" id="GO:0004866">
    <property type="term" value="F:endopeptidase inhibitor activity"/>
    <property type="evidence" value="ECO:0007669"/>
    <property type="project" value="InterPro"/>
</dbReference>
<dbReference type="SMART" id="SM01361">
    <property type="entry name" value="A2M_recep"/>
    <property type="match status" value="1"/>
</dbReference>
<evidence type="ECO:0000256" key="3">
    <source>
        <dbReference type="ARBA" id="ARBA00023157"/>
    </source>
</evidence>
<dbReference type="Gene3D" id="2.60.40.690">
    <property type="entry name" value="Alpha-macroglobulin, receptor-binding domain"/>
    <property type="match status" value="1"/>
</dbReference>
<dbReference type="InterPro" id="IPR041555">
    <property type="entry name" value="MG3"/>
</dbReference>
<evidence type="ECO:0000313" key="6">
    <source>
        <dbReference type="EMBL" id="KAG5281597.1"/>
    </source>
</evidence>
<keyword evidence="4" id="KW-0732">Signal</keyword>
<dbReference type="Gene3D" id="1.50.10.20">
    <property type="match status" value="1"/>
</dbReference>
<evidence type="ECO:0000259" key="5">
    <source>
        <dbReference type="PROSITE" id="PS50189"/>
    </source>
</evidence>
<dbReference type="InterPro" id="IPR050473">
    <property type="entry name" value="A2M/Complement_sys"/>
</dbReference>
<dbReference type="SMART" id="SM00643">
    <property type="entry name" value="C345C"/>
    <property type="match status" value="1"/>
</dbReference>
<comment type="caution">
    <text evidence="6">The sequence shown here is derived from an EMBL/GenBank/DDBJ whole genome shotgun (WGS) entry which is preliminary data.</text>
</comment>
<dbReference type="InterPro" id="IPR013783">
    <property type="entry name" value="Ig-like_fold"/>
</dbReference>
<dbReference type="Gene3D" id="2.60.40.1940">
    <property type="match status" value="1"/>
</dbReference>
<dbReference type="InterPro" id="IPR001599">
    <property type="entry name" value="Macroglobln_a2"/>
</dbReference>
<dbReference type="InterPro" id="IPR011625">
    <property type="entry name" value="A2M_N_BRD"/>
</dbReference>
<dbReference type="PANTHER" id="PTHR11412">
    <property type="entry name" value="MACROGLOBULIN / COMPLEMENT"/>
    <property type="match status" value="1"/>
</dbReference>
<proteinExistence type="predicted"/>
<dbReference type="Pfam" id="PF00207">
    <property type="entry name" value="A2M"/>
    <property type="match status" value="1"/>
</dbReference>
<dbReference type="Pfam" id="PF01835">
    <property type="entry name" value="MG2"/>
    <property type="match status" value="1"/>
</dbReference>
<dbReference type="InterPro" id="IPR018081">
    <property type="entry name" value="Anaphylatoxin_comp_syst"/>
</dbReference>
<dbReference type="Proteomes" id="UP000823561">
    <property type="component" value="Chromosome 5"/>
</dbReference>
<dbReference type="InterPro" id="IPR009048">
    <property type="entry name" value="A-macroglobulin_rcpt-bd"/>
</dbReference>
<name>A0AAV6H6A3_9TELE</name>
<dbReference type="SUPFAM" id="SSF48239">
    <property type="entry name" value="Terpenoid cyclases/Protein prenyltransferases"/>
    <property type="match status" value="1"/>
</dbReference>
<dbReference type="InterPro" id="IPR002890">
    <property type="entry name" value="MG2"/>
</dbReference>
<dbReference type="Gene3D" id="2.40.50.120">
    <property type="match status" value="1"/>
</dbReference>
<keyword evidence="3" id="KW-1015">Disulfide bond</keyword>
<dbReference type="Pfam" id="PF07703">
    <property type="entry name" value="A2M_BRD"/>
    <property type="match status" value="1"/>
</dbReference>
<feature type="signal peptide" evidence="4">
    <location>
        <begin position="1"/>
        <end position="20"/>
    </location>
</feature>
<dbReference type="InterPro" id="IPR048843">
    <property type="entry name" value="C5_CUB"/>
</dbReference>
<dbReference type="InterPro" id="IPR008993">
    <property type="entry name" value="TIMP-like_OB-fold"/>
</dbReference>
<dbReference type="SUPFAM" id="SSF47686">
    <property type="entry name" value="Anaphylotoxins (complement system)"/>
    <property type="match status" value="1"/>
</dbReference>
<dbReference type="Gene3D" id="1.20.50.70">
    <property type="match status" value="1"/>
</dbReference>